<evidence type="ECO:0000256" key="10">
    <source>
        <dbReference type="ARBA" id="ARBA00029983"/>
    </source>
</evidence>
<keyword evidence="3" id="KW-0813">Transport</keyword>
<dbReference type="GO" id="GO:0044614">
    <property type="term" value="C:nuclear pore cytoplasmic filaments"/>
    <property type="evidence" value="ECO:0007669"/>
    <property type="project" value="TreeGrafter"/>
</dbReference>
<comment type="caution">
    <text evidence="11">The sequence shown here is derived from an EMBL/GenBank/DDBJ whole genome shotgun (WGS) entry which is preliminary data.</text>
</comment>
<dbReference type="InterPro" id="IPR012476">
    <property type="entry name" value="GLE1"/>
</dbReference>
<proteinExistence type="inferred from homology"/>
<dbReference type="OrthoDB" id="420884at2759"/>
<evidence type="ECO:0000313" key="12">
    <source>
        <dbReference type="Proteomes" id="UP000193411"/>
    </source>
</evidence>
<keyword evidence="5" id="KW-0653">Protein transport</keyword>
<evidence type="ECO:0000256" key="8">
    <source>
        <dbReference type="ARBA" id="ARBA00023242"/>
    </source>
</evidence>
<dbReference type="Pfam" id="PF07817">
    <property type="entry name" value="GLE1"/>
    <property type="match status" value="1"/>
</dbReference>
<keyword evidence="4" id="KW-0509">mRNA transport</keyword>
<dbReference type="GO" id="GO:0005737">
    <property type="term" value="C:cytoplasm"/>
    <property type="evidence" value="ECO:0007669"/>
    <property type="project" value="TreeGrafter"/>
</dbReference>
<evidence type="ECO:0000313" key="11">
    <source>
        <dbReference type="EMBL" id="ORZ39984.1"/>
    </source>
</evidence>
<keyword evidence="12" id="KW-1185">Reference proteome</keyword>
<accession>A0A1Y2I197</accession>
<dbReference type="AlphaFoldDB" id="A0A1Y2I197"/>
<evidence type="ECO:0000256" key="4">
    <source>
        <dbReference type="ARBA" id="ARBA00022816"/>
    </source>
</evidence>
<dbReference type="PANTHER" id="PTHR12960:SF0">
    <property type="entry name" value="MRNA EXPORT FACTOR GLE1"/>
    <property type="match status" value="1"/>
</dbReference>
<evidence type="ECO:0000256" key="7">
    <source>
        <dbReference type="ARBA" id="ARBA00023132"/>
    </source>
</evidence>
<dbReference type="GO" id="GO:0005543">
    <property type="term" value="F:phospholipid binding"/>
    <property type="evidence" value="ECO:0007669"/>
    <property type="project" value="TreeGrafter"/>
</dbReference>
<evidence type="ECO:0000256" key="5">
    <source>
        <dbReference type="ARBA" id="ARBA00022927"/>
    </source>
</evidence>
<reference evidence="11 12" key="1">
    <citation type="submission" date="2016-07" db="EMBL/GenBank/DDBJ databases">
        <title>Pervasive Adenine N6-methylation of Active Genes in Fungi.</title>
        <authorList>
            <consortium name="DOE Joint Genome Institute"/>
            <person name="Mondo S.J."/>
            <person name="Dannebaum R.O."/>
            <person name="Kuo R.C."/>
            <person name="Labutti K."/>
            <person name="Haridas S."/>
            <person name="Kuo A."/>
            <person name="Salamov A."/>
            <person name="Ahrendt S.R."/>
            <person name="Lipzen A."/>
            <person name="Sullivan W."/>
            <person name="Andreopoulos W.B."/>
            <person name="Clum A."/>
            <person name="Lindquist E."/>
            <person name="Daum C."/>
            <person name="Ramamoorthy G.K."/>
            <person name="Gryganskyi A."/>
            <person name="Culley D."/>
            <person name="Magnuson J.K."/>
            <person name="James T.Y."/>
            <person name="O'Malley M.A."/>
            <person name="Stajich J.E."/>
            <person name="Spatafora J.W."/>
            <person name="Visel A."/>
            <person name="Grigoriev I.V."/>
        </authorList>
    </citation>
    <scope>NUCLEOTIDE SEQUENCE [LARGE SCALE GENOMIC DNA]</scope>
    <source>
        <strain evidence="11 12">PL171</strain>
    </source>
</reference>
<dbReference type="InterPro" id="IPR038506">
    <property type="entry name" value="GLE1-like_sf"/>
</dbReference>
<keyword evidence="8" id="KW-0539">Nucleus</keyword>
<dbReference type="EMBL" id="MCFL01000004">
    <property type="protein sequence ID" value="ORZ39984.1"/>
    <property type="molecule type" value="Genomic_DNA"/>
</dbReference>
<organism evidence="11 12">
    <name type="scientific">Catenaria anguillulae PL171</name>
    <dbReference type="NCBI Taxonomy" id="765915"/>
    <lineage>
        <taxon>Eukaryota</taxon>
        <taxon>Fungi</taxon>
        <taxon>Fungi incertae sedis</taxon>
        <taxon>Blastocladiomycota</taxon>
        <taxon>Blastocladiomycetes</taxon>
        <taxon>Blastocladiales</taxon>
        <taxon>Catenariaceae</taxon>
        <taxon>Catenaria</taxon>
    </lineage>
</organism>
<evidence type="ECO:0000256" key="9">
    <source>
        <dbReference type="ARBA" id="ARBA00026227"/>
    </source>
</evidence>
<dbReference type="GO" id="GO:0016973">
    <property type="term" value="P:poly(A)+ mRNA export from nucleus"/>
    <property type="evidence" value="ECO:0007669"/>
    <property type="project" value="InterPro"/>
</dbReference>
<evidence type="ECO:0000256" key="6">
    <source>
        <dbReference type="ARBA" id="ARBA00023010"/>
    </source>
</evidence>
<dbReference type="STRING" id="765915.A0A1Y2I197"/>
<dbReference type="GO" id="GO:0031369">
    <property type="term" value="F:translation initiation factor binding"/>
    <property type="evidence" value="ECO:0007669"/>
    <property type="project" value="TreeGrafter"/>
</dbReference>
<dbReference type="GO" id="GO:0015031">
    <property type="term" value="P:protein transport"/>
    <property type="evidence" value="ECO:0007669"/>
    <property type="project" value="UniProtKB-KW"/>
</dbReference>
<comment type="similarity">
    <text evidence="2">Belongs to the GLE1 family.</text>
</comment>
<sequence>MSIIQRMKTEINPLMKTPENKRAAIDMRKTINTAVGQLNNTREKLNQVFMKVEKYLRDLQTQSPDLHYPYALNLLAKSFCRQAEAEMRPDVTKAFPYGQVAVLIMCRHPEFRRYLLARMFKFCPYLIPRWYVPKNDQERKSLLRRRQGEDDEKYMERMSTHVALFAAMLQTTPIIPAFKNPLPIGLAWKWFAYVLNHPPQPLMVFLIEKFLLIAGHAFLEAYGKQGQKIMHILVHEYSVKCGDSVRPVRSRWEGMWNPVQQRWVIDVSSERDPKVAV</sequence>
<gene>
    <name evidence="11" type="ORF">BCR44DRAFT_129696</name>
</gene>
<name>A0A1Y2I197_9FUNG</name>
<protein>
    <recommendedName>
        <fullName evidence="9">mRNA export factor GLE1</fullName>
    </recommendedName>
    <alternativeName>
        <fullName evidence="10">Nucleoporin GLE1</fullName>
    </alternativeName>
</protein>
<dbReference type="Gene3D" id="1.25.40.510">
    <property type="entry name" value="GLE1-like"/>
    <property type="match status" value="1"/>
</dbReference>
<dbReference type="GO" id="GO:0000822">
    <property type="term" value="F:inositol hexakisphosphate binding"/>
    <property type="evidence" value="ECO:0007669"/>
    <property type="project" value="TreeGrafter"/>
</dbReference>
<dbReference type="Proteomes" id="UP000193411">
    <property type="component" value="Unassembled WGS sequence"/>
</dbReference>
<evidence type="ECO:0000256" key="2">
    <source>
        <dbReference type="ARBA" id="ARBA00011056"/>
    </source>
</evidence>
<keyword evidence="6" id="KW-0811">Translocation</keyword>
<dbReference type="PANTHER" id="PTHR12960">
    <property type="entry name" value="GLE-1-RELATED"/>
    <property type="match status" value="1"/>
</dbReference>
<keyword evidence="7" id="KW-0906">Nuclear pore complex</keyword>
<evidence type="ECO:0000256" key="1">
    <source>
        <dbReference type="ARBA" id="ARBA00004567"/>
    </source>
</evidence>
<comment type="subcellular location">
    <subcellularLocation>
        <location evidence="1">Nucleus</location>
        <location evidence="1">Nuclear pore complex</location>
    </subcellularLocation>
</comment>
<evidence type="ECO:0000256" key="3">
    <source>
        <dbReference type="ARBA" id="ARBA00022448"/>
    </source>
</evidence>